<comment type="similarity">
    <text evidence="2">Belongs to the CDI family.</text>
</comment>
<evidence type="ECO:0000259" key="6">
    <source>
        <dbReference type="Pfam" id="PF02234"/>
    </source>
</evidence>
<dbReference type="GO" id="GO:0005634">
    <property type="term" value="C:nucleus"/>
    <property type="evidence" value="ECO:0007669"/>
    <property type="project" value="UniProtKB-SubCell"/>
</dbReference>
<reference evidence="7 8" key="1">
    <citation type="journal article" date="2024" name="BMC Genomics">
        <title>Genome assembly of redclaw crayfish (Cherax quadricarinatus) provides insights into its immune adaptation and hypoxia tolerance.</title>
        <authorList>
            <person name="Liu Z."/>
            <person name="Zheng J."/>
            <person name="Li H."/>
            <person name="Fang K."/>
            <person name="Wang S."/>
            <person name="He J."/>
            <person name="Zhou D."/>
            <person name="Weng S."/>
            <person name="Chi M."/>
            <person name="Gu Z."/>
            <person name="He J."/>
            <person name="Li F."/>
            <person name="Wang M."/>
        </authorList>
    </citation>
    <scope>NUCLEOTIDE SEQUENCE [LARGE SCALE GENOMIC DNA]</scope>
    <source>
        <strain evidence="7">ZL_2023a</strain>
    </source>
</reference>
<keyword evidence="8" id="KW-1185">Reference proteome</keyword>
<dbReference type="GO" id="GO:0004861">
    <property type="term" value="F:cyclin-dependent protein serine/threonine kinase inhibitor activity"/>
    <property type="evidence" value="ECO:0007669"/>
    <property type="project" value="InterPro"/>
</dbReference>
<evidence type="ECO:0000256" key="3">
    <source>
        <dbReference type="ARBA" id="ARBA00023013"/>
    </source>
</evidence>
<keyword evidence="4" id="KW-0539">Nucleus</keyword>
<evidence type="ECO:0000256" key="1">
    <source>
        <dbReference type="ARBA" id="ARBA00004123"/>
    </source>
</evidence>
<dbReference type="AlphaFoldDB" id="A0AAW0W085"/>
<evidence type="ECO:0000256" key="4">
    <source>
        <dbReference type="ARBA" id="ARBA00023242"/>
    </source>
</evidence>
<evidence type="ECO:0000256" key="2">
    <source>
        <dbReference type="ARBA" id="ARBA00006726"/>
    </source>
</evidence>
<dbReference type="InterPro" id="IPR003175">
    <property type="entry name" value="CDI_dom"/>
</dbReference>
<feature type="domain" description="Cyclin-dependent kinase inhibitor" evidence="6">
    <location>
        <begin position="36"/>
        <end position="84"/>
    </location>
</feature>
<proteinExistence type="inferred from homology"/>
<name>A0AAW0W085_CHEQU</name>
<accession>A0AAW0W085</accession>
<dbReference type="PANTHER" id="PTHR10265:SF45">
    <property type="entry name" value="DACAPO"/>
    <property type="match status" value="1"/>
</dbReference>
<evidence type="ECO:0000256" key="5">
    <source>
        <dbReference type="ARBA" id="ARBA00023306"/>
    </source>
</evidence>
<keyword evidence="5" id="KW-0131">Cell cycle</keyword>
<organism evidence="7 8">
    <name type="scientific">Cherax quadricarinatus</name>
    <name type="common">Australian red claw crayfish</name>
    <dbReference type="NCBI Taxonomy" id="27406"/>
    <lineage>
        <taxon>Eukaryota</taxon>
        <taxon>Metazoa</taxon>
        <taxon>Ecdysozoa</taxon>
        <taxon>Arthropoda</taxon>
        <taxon>Crustacea</taxon>
        <taxon>Multicrustacea</taxon>
        <taxon>Malacostraca</taxon>
        <taxon>Eumalacostraca</taxon>
        <taxon>Eucarida</taxon>
        <taxon>Decapoda</taxon>
        <taxon>Pleocyemata</taxon>
        <taxon>Astacidea</taxon>
        <taxon>Parastacoidea</taxon>
        <taxon>Parastacidae</taxon>
        <taxon>Cherax</taxon>
    </lineage>
</organism>
<dbReference type="Proteomes" id="UP001445076">
    <property type="component" value="Unassembled WGS sequence"/>
</dbReference>
<comment type="caution">
    <text evidence="7">The sequence shown here is derived from an EMBL/GenBank/DDBJ whole genome shotgun (WGS) entry which is preliminary data.</text>
</comment>
<protein>
    <recommendedName>
        <fullName evidence="6">Cyclin-dependent kinase inhibitor domain-containing protein</fullName>
    </recommendedName>
</protein>
<dbReference type="InterPro" id="IPR044898">
    <property type="entry name" value="CDI_dom_sf"/>
</dbReference>
<gene>
    <name evidence="7" type="ORF">OTU49_012268</name>
</gene>
<dbReference type="Gene3D" id="4.10.365.10">
    <property type="entry name" value="p27"/>
    <property type="match status" value="1"/>
</dbReference>
<evidence type="ECO:0000313" key="7">
    <source>
        <dbReference type="EMBL" id="KAK8722550.1"/>
    </source>
</evidence>
<keyword evidence="3" id="KW-0649">Protein kinase inhibitor</keyword>
<sequence length="220" mass="25380">MSLQRLLNNRMLELRRQFLGNSLPNQDRTVHFIRRNLFGPVDHEHNLKFAHEEMAKIQQADCKRWNFDFEEDKPREGDYDWQTVREAVPQMQLEAVPQTQQEAVPQTHQNPAFTCSTCTTTTCLTSTTCLPTSTCATTCPTPYHSSCQLPSSNNKGVKRLQSKVTHKVTRKLCTDYYTERKTLKQVDRSRLKLTSELLDSNNCVNTKISELLKVKSTNTK</sequence>
<evidence type="ECO:0000313" key="8">
    <source>
        <dbReference type="Proteomes" id="UP001445076"/>
    </source>
</evidence>
<comment type="subcellular location">
    <subcellularLocation>
        <location evidence="1">Nucleus</location>
    </subcellularLocation>
</comment>
<dbReference type="Pfam" id="PF02234">
    <property type="entry name" value="CDI"/>
    <property type="match status" value="1"/>
</dbReference>
<dbReference type="PANTHER" id="PTHR10265">
    <property type="entry name" value="CYCLIN-DEPENDENT KINASE INHIBITOR 1"/>
    <property type="match status" value="1"/>
</dbReference>
<dbReference type="GO" id="GO:0051726">
    <property type="term" value="P:regulation of cell cycle"/>
    <property type="evidence" value="ECO:0007669"/>
    <property type="project" value="InterPro"/>
</dbReference>
<dbReference type="EMBL" id="JARKIK010000095">
    <property type="protein sequence ID" value="KAK8722550.1"/>
    <property type="molecule type" value="Genomic_DNA"/>
</dbReference>